<name>A0ABT0LUS5_9XANT</name>
<protein>
    <submittedName>
        <fullName evidence="2">Transposase</fullName>
    </submittedName>
</protein>
<feature type="domain" description="Transposase zinc-ribbon" evidence="1">
    <location>
        <begin position="22"/>
        <end position="53"/>
    </location>
</feature>
<accession>A0ABT0LUS5</accession>
<evidence type="ECO:0000313" key="3">
    <source>
        <dbReference type="Proteomes" id="UP001167357"/>
    </source>
</evidence>
<dbReference type="EMBL" id="JAMBED010000056">
    <property type="protein sequence ID" value="MCL1553098.1"/>
    <property type="molecule type" value="Genomic_DNA"/>
</dbReference>
<evidence type="ECO:0000313" key="2">
    <source>
        <dbReference type="EMBL" id="MCL1553098.1"/>
    </source>
</evidence>
<dbReference type="InterPro" id="IPR024442">
    <property type="entry name" value="Transposase_Zn_ribbon"/>
</dbReference>
<dbReference type="RefSeq" id="WP_249048360.1">
    <property type="nucleotide sequence ID" value="NZ_JAMBED010000056.1"/>
</dbReference>
<proteinExistence type="predicted"/>
<sequence>MGINIVQFQPGLSMSEFVDGYGTEAKCYRALYRWRWPTGFCCPQCEGRARSRFR</sequence>
<organism evidence="2 3">
    <name type="scientific">Xanthomonas nasturtii</name>
    <dbReference type="NCBI Taxonomy" id="1843581"/>
    <lineage>
        <taxon>Bacteria</taxon>
        <taxon>Pseudomonadati</taxon>
        <taxon>Pseudomonadota</taxon>
        <taxon>Gammaproteobacteria</taxon>
        <taxon>Lysobacterales</taxon>
        <taxon>Lysobacteraceae</taxon>
        <taxon>Xanthomonas</taxon>
    </lineage>
</organism>
<dbReference type="Pfam" id="PF12760">
    <property type="entry name" value="Zn_ribbon_IS1595"/>
    <property type="match status" value="1"/>
</dbReference>
<evidence type="ECO:0000259" key="1">
    <source>
        <dbReference type="Pfam" id="PF12760"/>
    </source>
</evidence>
<dbReference type="Proteomes" id="UP001167357">
    <property type="component" value="Unassembled WGS sequence"/>
</dbReference>
<keyword evidence="3" id="KW-1185">Reference proteome</keyword>
<reference evidence="2" key="1">
    <citation type="submission" date="2022-04" db="EMBL/GenBank/DDBJ databases">
        <title>Genomic comparison of 19 strains of Xanthomonas nasturtii, a newly emerging watercress pathogen.</title>
        <authorList>
            <person name="Harrison J."/>
            <person name="Greer S."/>
            <person name="Hussain R."/>
            <person name="Lascelles D."/>
            <person name="Roberts M."/>
            <person name="Carter B."/>
            <person name="Bryning A."/>
            <person name="Carroll S."/>
            <person name="Aspin A."/>
            <person name="Cruz L."/>
            <person name="Cruz J."/>
            <person name="Grant M."/>
            <person name="Vicente J."/>
            <person name="Studholme D.J."/>
        </authorList>
    </citation>
    <scope>NUCLEOTIDE SEQUENCE</scope>
    <source>
        <strain evidence="2">10016B</strain>
    </source>
</reference>
<feature type="non-terminal residue" evidence="2">
    <location>
        <position position="54"/>
    </location>
</feature>
<comment type="caution">
    <text evidence="2">The sequence shown here is derived from an EMBL/GenBank/DDBJ whole genome shotgun (WGS) entry which is preliminary data.</text>
</comment>
<gene>
    <name evidence="2" type="ORF">M3O51_17755</name>
</gene>